<evidence type="ECO:0000313" key="3">
    <source>
        <dbReference type="Proteomes" id="UP001172083"/>
    </source>
</evidence>
<proteinExistence type="predicted"/>
<dbReference type="RefSeq" id="WP_346757954.1">
    <property type="nucleotide sequence ID" value="NZ_JAUJEB010000001.1"/>
</dbReference>
<gene>
    <name evidence="2" type="ORF">QQ020_11295</name>
</gene>
<evidence type="ECO:0008006" key="4">
    <source>
        <dbReference type="Google" id="ProtNLM"/>
    </source>
</evidence>
<reference evidence="2" key="1">
    <citation type="submission" date="2023-06" db="EMBL/GenBank/DDBJ databases">
        <title>Genomic of Agaribacillus aureum.</title>
        <authorList>
            <person name="Wang G."/>
        </authorList>
    </citation>
    <scope>NUCLEOTIDE SEQUENCE</scope>
    <source>
        <strain evidence="2">BMA12</strain>
    </source>
</reference>
<feature type="transmembrane region" description="Helical" evidence="1">
    <location>
        <begin position="50"/>
        <end position="71"/>
    </location>
</feature>
<accession>A0ABT8L4F0</accession>
<keyword evidence="1" id="KW-0472">Membrane</keyword>
<dbReference type="Proteomes" id="UP001172083">
    <property type="component" value="Unassembled WGS sequence"/>
</dbReference>
<keyword evidence="1" id="KW-1133">Transmembrane helix</keyword>
<comment type="caution">
    <text evidence="2">The sequence shown here is derived from an EMBL/GenBank/DDBJ whole genome shotgun (WGS) entry which is preliminary data.</text>
</comment>
<evidence type="ECO:0000256" key="1">
    <source>
        <dbReference type="SAM" id="Phobius"/>
    </source>
</evidence>
<keyword evidence="1" id="KW-0812">Transmembrane</keyword>
<name>A0ABT8L4F0_9BACT</name>
<organism evidence="2 3">
    <name type="scientific">Agaribacillus aureus</name>
    <dbReference type="NCBI Taxonomy" id="3051825"/>
    <lineage>
        <taxon>Bacteria</taxon>
        <taxon>Pseudomonadati</taxon>
        <taxon>Bacteroidota</taxon>
        <taxon>Cytophagia</taxon>
        <taxon>Cytophagales</taxon>
        <taxon>Splendidivirgaceae</taxon>
        <taxon>Agaribacillus</taxon>
    </lineage>
</organism>
<keyword evidence="3" id="KW-1185">Reference proteome</keyword>
<sequence>MDDNKFDQRIREKVAEYRDYGIDSGALEGLHQRLAGVTYALPWYKNLKNIGWIAASVILVSLLNFSLYSYIHGSDSQELLDELAQLRHDQQKLYELQNQLNNKENRLIDTVYVYKEKAVNTTNPPRDLEAVIATMNKKELNDLIQKYNLGAEHSGQKALPGSQLYMANLDDAPPEVRSYLARNGIFVFEDGKKVPVKIDNLPYQHGPERLRKRGYYLASNDWQPFFDIGIGGDEQEKQEVAGNAKKTKDVALPARILRVLEKNEMNGLGFRWGPELTLLRSAYDIGHGEGLQLGVLAELVMSPSLRLESGFKYTKLEFGLDDSEIAAQSEETLNTFPALNRDIGELEDIEVSSDIISIPLNLKYFYPLTKRKKMFVSVGYTPMLYLSQRLEYSYLADIGNDIEEDDFSTAITSTKRIDNPELYAGTFNTSLGLESQLKKDLYFQAALFYQKGITDMGVEERNIELFGLRTSLWFKVR</sequence>
<evidence type="ECO:0000313" key="2">
    <source>
        <dbReference type="EMBL" id="MDN5212637.1"/>
    </source>
</evidence>
<protein>
    <recommendedName>
        <fullName evidence="4">Outer membrane protein beta-barrel domain-containing protein</fullName>
    </recommendedName>
</protein>
<dbReference type="EMBL" id="JAUJEB010000001">
    <property type="protein sequence ID" value="MDN5212637.1"/>
    <property type="molecule type" value="Genomic_DNA"/>
</dbReference>